<sequence length="135" mass="14683">MSTAEPLAAVQQYIAAFNGGDETAMSVVFATDGVIVDGMAPHVWLGPSAAMDWYHDVLVEAERHGASNYVVTLDDPLHYDVTGDAAYLVIPATMQFSVEGTQITQTGARFTVALRRLPAGWRIAAWAWTKGRQDR</sequence>
<dbReference type="InterPro" id="IPR032710">
    <property type="entry name" value="NTF2-like_dom_sf"/>
</dbReference>
<gene>
    <name evidence="2" type="ORF">QXL92_06065</name>
</gene>
<dbReference type="Gene3D" id="3.10.450.50">
    <property type="match status" value="1"/>
</dbReference>
<evidence type="ECO:0000313" key="3">
    <source>
        <dbReference type="Proteomes" id="UP001229081"/>
    </source>
</evidence>
<feature type="domain" description="SnoaL-like" evidence="1">
    <location>
        <begin position="8"/>
        <end position="124"/>
    </location>
</feature>
<dbReference type="Proteomes" id="UP001229081">
    <property type="component" value="Unassembled WGS sequence"/>
</dbReference>
<proteinExistence type="predicted"/>
<dbReference type="Pfam" id="PF13474">
    <property type="entry name" value="SnoaL_3"/>
    <property type="match status" value="1"/>
</dbReference>
<dbReference type="AlphaFoldDB" id="A0A4R5WS39"/>
<protein>
    <submittedName>
        <fullName evidence="2">Nuclear transport factor 2 family protein</fullName>
    </submittedName>
</protein>
<reference evidence="2" key="1">
    <citation type="submission" date="2023-06" db="EMBL/GenBank/DDBJ databases">
        <title>Identification of two novel mycobacterium reveal diversities and complexities of Mycobacterium gordonae clade.</title>
        <authorList>
            <person name="Matsumoto Y."/>
            <person name="Nakamura S."/>
            <person name="Motooka D."/>
            <person name="Fukushima K."/>
        </authorList>
    </citation>
    <scope>NUCLEOTIDE SEQUENCE</scope>
    <source>
        <strain evidence="2">TY812</strain>
    </source>
</reference>
<accession>A0A4R5WS39</accession>
<dbReference type="InterPro" id="IPR037401">
    <property type="entry name" value="SnoaL-like"/>
</dbReference>
<evidence type="ECO:0000313" key="2">
    <source>
        <dbReference type="EMBL" id="MDP7734311.1"/>
    </source>
</evidence>
<organism evidence="2 3">
    <name type="scientific">Mycobacterium paragordonae</name>
    <dbReference type="NCBI Taxonomy" id="1389713"/>
    <lineage>
        <taxon>Bacteria</taxon>
        <taxon>Bacillati</taxon>
        <taxon>Actinomycetota</taxon>
        <taxon>Actinomycetes</taxon>
        <taxon>Mycobacteriales</taxon>
        <taxon>Mycobacteriaceae</taxon>
        <taxon>Mycobacterium</taxon>
    </lineage>
</organism>
<dbReference type="RefSeq" id="WP_065163862.1">
    <property type="nucleotide sequence ID" value="NZ_JAUFSA010000001.1"/>
</dbReference>
<name>A0A4R5WS39_9MYCO</name>
<dbReference type="EMBL" id="JAUFSA010000001">
    <property type="protein sequence ID" value="MDP7734311.1"/>
    <property type="molecule type" value="Genomic_DNA"/>
</dbReference>
<comment type="caution">
    <text evidence="2">The sequence shown here is derived from an EMBL/GenBank/DDBJ whole genome shotgun (WGS) entry which is preliminary data.</text>
</comment>
<evidence type="ECO:0000259" key="1">
    <source>
        <dbReference type="Pfam" id="PF13474"/>
    </source>
</evidence>
<dbReference type="SUPFAM" id="SSF54427">
    <property type="entry name" value="NTF2-like"/>
    <property type="match status" value="1"/>
</dbReference>